<dbReference type="OrthoDB" id="10342564at2759"/>
<feature type="transmembrane region" description="Helical" evidence="2">
    <location>
        <begin position="278"/>
        <end position="298"/>
    </location>
</feature>
<evidence type="ECO:0000313" key="3">
    <source>
        <dbReference type="EMBL" id="KAG5578925.1"/>
    </source>
</evidence>
<accession>A0A9J5WUH8</accession>
<evidence type="ECO:0000256" key="2">
    <source>
        <dbReference type="SAM" id="Phobius"/>
    </source>
</evidence>
<sequence length="341" mass="37874">MGKKHYSYSAPPHRRKKAFKLSTEENFIWSTHAPSLNPPFYNSLLFCAVCVFDATVFEFLDEKSEEGGERSFALLGFTVAANPVSNRPEDHLLANQISSVGINQELAEELWLNCRLELVHSNEAVEDLEFSYPGEEANGIFTNRRSLTKNKEKNANLLTKEALMGCLVKKNLLFLISGEEKHSPTWYTRCMDFLFSWYGAPRRRELLQVGDAPAPAPATSSSETPNSPPPARPPTTPFFPRDYNDSSKTSGPSDQSSTSQNSTSDGQSNKKKSSTKTVLVAVLVTAAVTFIVVALFFICYCKVCGVGYRKGKNDERPLLSLSISDYSVGTSLFLVSLLYIY</sequence>
<feature type="compositionally biased region" description="Low complexity" evidence="1">
    <location>
        <begin position="238"/>
        <end position="267"/>
    </location>
</feature>
<dbReference type="AlphaFoldDB" id="A0A9J5WUH8"/>
<protein>
    <submittedName>
        <fullName evidence="3">Uncharacterized protein</fullName>
    </submittedName>
</protein>
<keyword evidence="4" id="KW-1185">Reference proteome</keyword>
<name>A0A9J5WUH8_SOLCO</name>
<feature type="transmembrane region" description="Helical" evidence="2">
    <location>
        <begin position="318"/>
        <end position="340"/>
    </location>
</feature>
<evidence type="ECO:0000256" key="1">
    <source>
        <dbReference type="SAM" id="MobiDB-lite"/>
    </source>
</evidence>
<comment type="caution">
    <text evidence="3">The sequence shown here is derived from an EMBL/GenBank/DDBJ whole genome shotgun (WGS) entry which is preliminary data.</text>
</comment>
<keyword evidence="2" id="KW-0812">Transmembrane</keyword>
<feature type="region of interest" description="Disordered" evidence="1">
    <location>
        <begin position="211"/>
        <end position="271"/>
    </location>
</feature>
<evidence type="ECO:0000313" key="4">
    <source>
        <dbReference type="Proteomes" id="UP000824120"/>
    </source>
</evidence>
<dbReference type="Proteomes" id="UP000824120">
    <property type="component" value="Chromosome 10"/>
</dbReference>
<proteinExistence type="predicted"/>
<gene>
    <name evidence="3" type="ORF">H5410_049552</name>
</gene>
<keyword evidence="2" id="KW-0472">Membrane</keyword>
<feature type="compositionally biased region" description="Pro residues" evidence="1">
    <location>
        <begin position="226"/>
        <end position="237"/>
    </location>
</feature>
<dbReference type="EMBL" id="JACXVP010000010">
    <property type="protein sequence ID" value="KAG5578925.1"/>
    <property type="molecule type" value="Genomic_DNA"/>
</dbReference>
<organism evidence="3 4">
    <name type="scientific">Solanum commersonii</name>
    <name type="common">Commerson's wild potato</name>
    <name type="synonym">Commerson's nightshade</name>
    <dbReference type="NCBI Taxonomy" id="4109"/>
    <lineage>
        <taxon>Eukaryota</taxon>
        <taxon>Viridiplantae</taxon>
        <taxon>Streptophyta</taxon>
        <taxon>Embryophyta</taxon>
        <taxon>Tracheophyta</taxon>
        <taxon>Spermatophyta</taxon>
        <taxon>Magnoliopsida</taxon>
        <taxon>eudicotyledons</taxon>
        <taxon>Gunneridae</taxon>
        <taxon>Pentapetalae</taxon>
        <taxon>asterids</taxon>
        <taxon>lamiids</taxon>
        <taxon>Solanales</taxon>
        <taxon>Solanaceae</taxon>
        <taxon>Solanoideae</taxon>
        <taxon>Solaneae</taxon>
        <taxon>Solanum</taxon>
    </lineage>
</organism>
<reference evidence="3 4" key="1">
    <citation type="submission" date="2020-09" db="EMBL/GenBank/DDBJ databases">
        <title>De no assembly of potato wild relative species, Solanum commersonii.</title>
        <authorList>
            <person name="Cho K."/>
        </authorList>
    </citation>
    <scope>NUCLEOTIDE SEQUENCE [LARGE SCALE GENOMIC DNA]</scope>
    <source>
        <strain evidence="3">LZ3.2</strain>
        <tissue evidence="3">Leaf</tissue>
    </source>
</reference>
<keyword evidence="2" id="KW-1133">Transmembrane helix</keyword>